<dbReference type="GO" id="GO:0008168">
    <property type="term" value="F:methyltransferase activity"/>
    <property type="evidence" value="ECO:0007669"/>
    <property type="project" value="UniProtKB-KW"/>
</dbReference>
<dbReference type="EC" id="2.1.1.-" evidence="4"/>
<keyword evidence="3" id="KW-0949">S-adenosyl-L-methionine</keyword>
<evidence type="ECO:0000313" key="4">
    <source>
        <dbReference type="EMBL" id="MFC4471261.1"/>
    </source>
</evidence>
<organism evidence="4 5">
    <name type="scientific">Streptomyces xiangluensis</name>
    <dbReference type="NCBI Taxonomy" id="2665720"/>
    <lineage>
        <taxon>Bacteria</taxon>
        <taxon>Bacillati</taxon>
        <taxon>Actinomycetota</taxon>
        <taxon>Actinomycetes</taxon>
        <taxon>Kitasatosporales</taxon>
        <taxon>Streptomycetaceae</taxon>
        <taxon>Streptomyces</taxon>
    </lineage>
</organism>
<proteinExistence type="predicted"/>
<dbReference type="Gene3D" id="3.40.50.150">
    <property type="entry name" value="Vaccinia Virus protein VP39"/>
    <property type="match status" value="1"/>
</dbReference>
<sequence length="215" mass="23587">MRPTTVSEGLYSYIVENSVPIDGSQRNLIRRTAGVGDRARMQIGTPQGSFFTLLAQTMQARKAIEVGTFTGYSSLCIAKGLPVDGHLLTCDVSEEWTNLAREAWKEAGVDEKIELRLGPALETLRSLPPDPVVDLAFIDADKQGYISYYEELVTRIRPGGIILVDNVFWFGTVVDDQAGEGAIMHAFNTHVAADKRVEAVILSIGDGLTMVRKRT</sequence>
<evidence type="ECO:0000256" key="3">
    <source>
        <dbReference type="ARBA" id="ARBA00022691"/>
    </source>
</evidence>
<evidence type="ECO:0000256" key="2">
    <source>
        <dbReference type="ARBA" id="ARBA00022679"/>
    </source>
</evidence>
<evidence type="ECO:0000313" key="5">
    <source>
        <dbReference type="Proteomes" id="UP001596012"/>
    </source>
</evidence>
<comment type="caution">
    <text evidence="4">The sequence shown here is derived from an EMBL/GenBank/DDBJ whole genome shotgun (WGS) entry which is preliminary data.</text>
</comment>
<accession>A0ABV8Z3U2</accession>
<dbReference type="InterPro" id="IPR029063">
    <property type="entry name" value="SAM-dependent_MTases_sf"/>
</dbReference>
<dbReference type="PANTHER" id="PTHR10509">
    <property type="entry name" value="O-METHYLTRANSFERASE-RELATED"/>
    <property type="match status" value="1"/>
</dbReference>
<dbReference type="InterPro" id="IPR002935">
    <property type="entry name" value="SAM_O-MeTrfase"/>
</dbReference>
<keyword evidence="2 4" id="KW-0808">Transferase</keyword>
<gene>
    <name evidence="4" type="ORF">ACFPH6_43400</name>
</gene>
<dbReference type="Pfam" id="PF01596">
    <property type="entry name" value="Methyltransf_3"/>
    <property type="match status" value="1"/>
</dbReference>
<dbReference type="PROSITE" id="PS51682">
    <property type="entry name" value="SAM_OMT_I"/>
    <property type="match status" value="1"/>
</dbReference>
<keyword evidence="1 4" id="KW-0489">Methyltransferase</keyword>
<evidence type="ECO:0000256" key="1">
    <source>
        <dbReference type="ARBA" id="ARBA00022603"/>
    </source>
</evidence>
<dbReference type="RefSeq" id="WP_386353259.1">
    <property type="nucleotide sequence ID" value="NZ_JBHSFG010000087.1"/>
</dbReference>
<dbReference type="Proteomes" id="UP001596012">
    <property type="component" value="Unassembled WGS sequence"/>
</dbReference>
<reference evidence="5" key="1">
    <citation type="journal article" date="2019" name="Int. J. Syst. Evol. Microbiol.">
        <title>The Global Catalogue of Microorganisms (GCM) 10K type strain sequencing project: providing services to taxonomists for standard genome sequencing and annotation.</title>
        <authorList>
            <consortium name="The Broad Institute Genomics Platform"/>
            <consortium name="The Broad Institute Genome Sequencing Center for Infectious Disease"/>
            <person name="Wu L."/>
            <person name="Ma J."/>
        </authorList>
    </citation>
    <scope>NUCLEOTIDE SEQUENCE [LARGE SCALE GENOMIC DNA]</scope>
    <source>
        <strain evidence="5">DT43</strain>
    </source>
</reference>
<protein>
    <submittedName>
        <fullName evidence="4">O-methyltransferase</fullName>
        <ecNumber evidence="4">2.1.1.-</ecNumber>
    </submittedName>
</protein>
<name>A0ABV8Z3U2_9ACTN</name>
<keyword evidence="5" id="KW-1185">Reference proteome</keyword>
<dbReference type="InterPro" id="IPR050362">
    <property type="entry name" value="Cation-dep_OMT"/>
</dbReference>
<dbReference type="EMBL" id="JBHSFG010000087">
    <property type="protein sequence ID" value="MFC4471261.1"/>
    <property type="molecule type" value="Genomic_DNA"/>
</dbReference>
<dbReference type="PANTHER" id="PTHR10509:SF14">
    <property type="entry name" value="CAFFEOYL-COA O-METHYLTRANSFERASE 3-RELATED"/>
    <property type="match status" value="1"/>
</dbReference>
<dbReference type="GO" id="GO:0032259">
    <property type="term" value="P:methylation"/>
    <property type="evidence" value="ECO:0007669"/>
    <property type="project" value="UniProtKB-KW"/>
</dbReference>
<dbReference type="SUPFAM" id="SSF53335">
    <property type="entry name" value="S-adenosyl-L-methionine-dependent methyltransferases"/>
    <property type="match status" value="1"/>
</dbReference>